<accession>A0A5Q0TBT9</accession>
<dbReference type="NCBIfam" id="TIGR00254">
    <property type="entry name" value="GGDEF"/>
    <property type="match status" value="1"/>
</dbReference>
<dbReference type="AlphaFoldDB" id="A0A5Q0TBT9"/>
<dbReference type="RefSeq" id="WP_153446710.1">
    <property type="nucleotide sequence ID" value="NZ_CP045699.1"/>
</dbReference>
<dbReference type="GO" id="GO:0052621">
    <property type="term" value="F:diguanylate cyclase activity"/>
    <property type="evidence" value="ECO:0007669"/>
    <property type="project" value="UniProtKB-EC"/>
</dbReference>
<evidence type="ECO:0000256" key="2">
    <source>
        <dbReference type="ARBA" id="ARBA00034247"/>
    </source>
</evidence>
<keyword evidence="3" id="KW-1133">Transmembrane helix</keyword>
<dbReference type="PANTHER" id="PTHR45138">
    <property type="entry name" value="REGULATORY COMPONENTS OF SENSORY TRANSDUCTION SYSTEM"/>
    <property type="match status" value="1"/>
</dbReference>
<evidence type="ECO:0000313" key="6">
    <source>
        <dbReference type="Proteomes" id="UP000348942"/>
    </source>
</evidence>
<dbReference type="Proteomes" id="UP000348942">
    <property type="component" value="Chromosome 1"/>
</dbReference>
<dbReference type="Pfam" id="PF00990">
    <property type="entry name" value="GGDEF"/>
    <property type="match status" value="1"/>
</dbReference>
<proteinExistence type="predicted"/>
<keyword evidence="3" id="KW-0812">Transmembrane</keyword>
<protein>
    <recommendedName>
        <fullName evidence="1">diguanylate cyclase</fullName>
        <ecNumber evidence="1">2.7.7.65</ecNumber>
    </recommendedName>
</protein>
<evidence type="ECO:0000313" key="5">
    <source>
        <dbReference type="EMBL" id="QGA64632.1"/>
    </source>
</evidence>
<dbReference type="SUPFAM" id="SSF55073">
    <property type="entry name" value="Nucleotide cyclase"/>
    <property type="match status" value="1"/>
</dbReference>
<evidence type="ECO:0000256" key="3">
    <source>
        <dbReference type="SAM" id="Phobius"/>
    </source>
</evidence>
<keyword evidence="6" id="KW-1185">Reference proteome</keyword>
<dbReference type="EMBL" id="CP045699">
    <property type="protein sequence ID" value="QGA64632.1"/>
    <property type="molecule type" value="Genomic_DNA"/>
</dbReference>
<evidence type="ECO:0000259" key="4">
    <source>
        <dbReference type="PROSITE" id="PS50887"/>
    </source>
</evidence>
<dbReference type="Gene3D" id="3.30.70.270">
    <property type="match status" value="1"/>
</dbReference>
<dbReference type="EC" id="2.7.7.65" evidence="1"/>
<keyword evidence="3" id="KW-0472">Membrane</keyword>
<evidence type="ECO:0000256" key="1">
    <source>
        <dbReference type="ARBA" id="ARBA00012528"/>
    </source>
</evidence>
<sequence length="460" mass="52495">MIKQSVKNKPFLYLILTSLLCWITYTGITLRNYAEGVVSDMQGDLAVFYNANNAMAKKLELLIDQLPLSPSEKLNPPFSYNAKNDITGFNINPNQYAEFAGTLIVQGQTRNLDFNLPVLLHALDRAWAETDYQSPAGFFLYYGENSTAIYSKLRYLMNVSAPIFTPERYRSQLKNQDPNETFILTLNNSFPLGEKQISIITPIMKNGKLIADLGMSINLKQLMGESLGPWLSKYMAMDITYQDERFSVGENRFFPAVFKKQIQYHHLTITAYMTTNYITEYVLPWFIAMSLIMFAVYTLLVKQHKATLKFSSLSITDDLTGLYNKRVLQDLEFRDISSGTLYYLDINGFKQINDTYGHNVGDDALRFLAKKLTHIIRSSDIAVRLGGDEFLVVTNGKVLEPEVVLNKLKAGIDNVPFYQDVSFTLAIGYSHFDEVDLLHEAIHLADKAMYEQKRRSKAEY</sequence>
<reference evidence="5 6" key="1">
    <citation type="submission" date="2019-10" db="EMBL/GenBank/DDBJ databases">
        <title>Vibrio sp. nov., isolated from Coralline algae surface.</title>
        <authorList>
            <person name="Geng Y."/>
            <person name="Zhang X."/>
        </authorList>
    </citation>
    <scope>NUCLEOTIDE SEQUENCE [LARGE SCALE GENOMIC DNA]</scope>
    <source>
        <strain evidence="5 6">SM1977</strain>
    </source>
</reference>
<feature type="domain" description="GGDEF" evidence="4">
    <location>
        <begin position="337"/>
        <end position="460"/>
    </location>
</feature>
<dbReference type="InterPro" id="IPR050469">
    <property type="entry name" value="Diguanylate_Cyclase"/>
</dbReference>
<gene>
    <name evidence="5" type="ORF">GFB47_03935</name>
</gene>
<feature type="transmembrane region" description="Helical" evidence="3">
    <location>
        <begin position="282"/>
        <end position="301"/>
    </location>
</feature>
<dbReference type="CDD" id="cd01949">
    <property type="entry name" value="GGDEF"/>
    <property type="match status" value="1"/>
</dbReference>
<organism evidence="5 6">
    <name type="scientific">Vibrio algicola</name>
    <dbReference type="NCBI Taxonomy" id="2662262"/>
    <lineage>
        <taxon>Bacteria</taxon>
        <taxon>Pseudomonadati</taxon>
        <taxon>Pseudomonadota</taxon>
        <taxon>Gammaproteobacteria</taxon>
        <taxon>Vibrionales</taxon>
        <taxon>Vibrionaceae</taxon>
        <taxon>Vibrio</taxon>
    </lineage>
</organism>
<dbReference type="InterPro" id="IPR029787">
    <property type="entry name" value="Nucleotide_cyclase"/>
</dbReference>
<dbReference type="PANTHER" id="PTHR45138:SF9">
    <property type="entry name" value="DIGUANYLATE CYCLASE DGCM-RELATED"/>
    <property type="match status" value="1"/>
</dbReference>
<dbReference type="PROSITE" id="PS50887">
    <property type="entry name" value="GGDEF"/>
    <property type="match status" value="1"/>
</dbReference>
<dbReference type="SMART" id="SM00267">
    <property type="entry name" value="GGDEF"/>
    <property type="match status" value="1"/>
</dbReference>
<feature type="transmembrane region" description="Helical" evidence="3">
    <location>
        <begin position="12"/>
        <end position="30"/>
    </location>
</feature>
<comment type="catalytic activity">
    <reaction evidence="2">
        <text>2 GTP = 3',3'-c-di-GMP + 2 diphosphate</text>
        <dbReference type="Rhea" id="RHEA:24898"/>
        <dbReference type="ChEBI" id="CHEBI:33019"/>
        <dbReference type="ChEBI" id="CHEBI:37565"/>
        <dbReference type="ChEBI" id="CHEBI:58805"/>
        <dbReference type="EC" id="2.7.7.65"/>
    </reaction>
</comment>
<dbReference type="InterPro" id="IPR043128">
    <property type="entry name" value="Rev_trsase/Diguanyl_cyclase"/>
</dbReference>
<dbReference type="InterPro" id="IPR000160">
    <property type="entry name" value="GGDEF_dom"/>
</dbReference>
<name>A0A5Q0TBT9_9VIBR</name>